<organism evidence="6 7">
    <name type="scientific">Nocardioides dokdonensis FR1436</name>
    <dbReference type="NCBI Taxonomy" id="1300347"/>
    <lineage>
        <taxon>Bacteria</taxon>
        <taxon>Bacillati</taxon>
        <taxon>Actinomycetota</taxon>
        <taxon>Actinomycetes</taxon>
        <taxon>Propionibacteriales</taxon>
        <taxon>Nocardioidaceae</taxon>
        <taxon>Nocardioides</taxon>
    </lineage>
</organism>
<evidence type="ECO:0000313" key="6">
    <source>
        <dbReference type="EMBL" id="ANH39612.1"/>
    </source>
</evidence>
<dbReference type="GO" id="GO:0003677">
    <property type="term" value="F:DNA binding"/>
    <property type="evidence" value="ECO:0007669"/>
    <property type="project" value="UniProtKB-KW"/>
</dbReference>
<feature type="domain" description="HTH crp-type" evidence="5">
    <location>
        <begin position="163"/>
        <end position="227"/>
    </location>
</feature>
<dbReference type="PROSITE" id="PS51063">
    <property type="entry name" value="HTH_CRP_2"/>
    <property type="match status" value="1"/>
</dbReference>
<protein>
    <submittedName>
        <fullName evidence="6">HTH-type transcriptional regulator Cmr</fullName>
    </submittedName>
</protein>
<dbReference type="Pfam" id="PF13545">
    <property type="entry name" value="HTH_Crp_2"/>
    <property type="match status" value="1"/>
</dbReference>
<dbReference type="KEGG" id="ndk:I601_3205"/>
<dbReference type="InterPro" id="IPR018490">
    <property type="entry name" value="cNMP-bd_dom_sf"/>
</dbReference>
<keyword evidence="1" id="KW-0805">Transcription regulation</keyword>
<evidence type="ECO:0000259" key="4">
    <source>
        <dbReference type="PROSITE" id="PS50042"/>
    </source>
</evidence>
<dbReference type="Gene3D" id="2.60.120.10">
    <property type="entry name" value="Jelly Rolls"/>
    <property type="match status" value="1"/>
</dbReference>
<keyword evidence="3" id="KW-0804">Transcription</keyword>
<dbReference type="PANTHER" id="PTHR24567:SF74">
    <property type="entry name" value="HTH-TYPE TRANSCRIPTIONAL REGULATOR ARCR"/>
    <property type="match status" value="1"/>
</dbReference>
<evidence type="ECO:0000256" key="1">
    <source>
        <dbReference type="ARBA" id="ARBA00023015"/>
    </source>
</evidence>
<dbReference type="SUPFAM" id="SSF51206">
    <property type="entry name" value="cAMP-binding domain-like"/>
    <property type="match status" value="1"/>
</dbReference>
<dbReference type="STRING" id="1300347.I601_3205"/>
<dbReference type="OrthoDB" id="272447at2"/>
<dbReference type="Pfam" id="PF00027">
    <property type="entry name" value="cNMP_binding"/>
    <property type="match status" value="1"/>
</dbReference>
<dbReference type="AlphaFoldDB" id="A0A1A9GPM7"/>
<reference evidence="6 7" key="1">
    <citation type="submission" date="2016-03" db="EMBL/GenBank/DDBJ databases">
        <title>Complete genome sequence of a soil Actinobacterium, Nocardioides dokdonensis FR1436.</title>
        <authorList>
            <person name="Kwon S.-K."/>
            <person name="Kim K."/>
            <person name="Kim J.F."/>
        </authorList>
    </citation>
    <scope>NUCLEOTIDE SEQUENCE [LARGE SCALE GENOMIC DNA]</scope>
    <source>
        <strain evidence="6 7">FR1436</strain>
    </source>
</reference>
<dbReference type="GO" id="GO:0005829">
    <property type="term" value="C:cytosol"/>
    <property type="evidence" value="ECO:0007669"/>
    <property type="project" value="TreeGrafter"/>
</dbReference>
<name>A0A1A9GPM7_9ACTN</name>
<dbReference type="PROSITE" id="PS50042">
    <property type="entry name" value="CNMP_BINDING_3"/>
    <property type="match status" value="1"/>
</dbReference>
<dbReference type="CDD" id="cd00038">
    <property type="entry name" value="CAP_ED"/>
    <property type="match status" value="1"/>
</dbReference>
<accession>A0A1A9GPM7</accession>
<dbReference type="GO" id="GO:0003700">
    <property type="term" value="F:DNA-binding transcription factor activity"/>
    <property type="evidence" value="ECO:0007669"/>
    <property type="project" value="TreeGrafter"/>
</dbReference>
<feature type="domain" description="Cyclic nucleotide-binding" evidence="4">
    <location>
        <begin position="34"/>
        <end position="149"/>
    </location>
</feature>
<dbReference type="PANTHER" id="PTHR24567">
    <property type="entry name" value="CRP FAMILY TRANSCRIPTIONAL REGULATORY PROTEIN"/>
    <property type="match status" value="1"/>
</dbReference>
<dbReference type="SUPFAM" id="SSF46785">
    <property type="entry name" value="Winged helix' DNA-binding domain"/>
    <property type="match status" value="1"/>
</dbReference>
<dbReference type="SMART" id="SM00419">
    <property type="entry name" value="HTH_CRP"/>
    <property type="match status" value="1"/>
</dbReference>
<dbReference type="InterPro" id="IPR012318">
    <property type="entry name" value="HTH_CRP"/>
</dbReference>
<evidence type="ECO:0000259" key="5">
    <source>
        <dbReference type="PROSITE" id="PS51063"/>
    </source>
</evidence>
<dbReference type="InterPro" id="IPR000595">
    <property type="entry name" value="cNMP-bd_dom"/>
</dbReference>
<dbReference type="EMBL" id="CP015079">
    <property type="protein sequence ID" value="ANH39612.1"/>
    <property type="molecule type" value="Genomic_DNA"/>
</dbReference>
<dbReference type="PATRIC" id="fig|1300347.3.peg.3208"/>
<dbReference type="SMART" id="SM00100">
    <property type="entry name" value="cNMP"/>
    <property type="match status" value="1"/>
</dbReference>
<proteinExistence type="predicted"/>
<keyword evidence="2" id="KW-0238">DNA-binding</keyword>
<dbReference type="InterPro" id="IPR036390">
    <property type="entry name" value="WH_DNA-bd_sf"/>
</dbReference>
<sequence length="233" mass="24267">MVTQLLPGRGPDPAAVQSAAWVARCVGRGASVPLGPEDLRALASTLEARAIAPGGVLFRAGVGPAGVWLIRSGQVELAVGSGRKRAVLTVLGEGDVDGDIPMLLKMPPPYTARALDPVSCLYLSPEAFEGLLASQGQLARRWLTSVASRLAHSQNRLVGLLGGSLTAQTARLLLDEADATGTLSLSQATIAAMLGARRPSVNKVLGELAAAGLVEVSYRHIRVIDRDRLAQVD</sequence>
<dbReference type="Proteomes" id="UP000077868">
    <property type="component" value="Chromosome"/>
</dbReference>
<evidence type="ECO:0000256" key="3">
    <source>
        <dbReference type="ARBA" id="ARBA00023163"/>
    </source>
</evidence>
<gene>
    <name evidence="6" type="primary">cmr</name>
    <name evidence="6" type="ORF">I601_3205</name>
</gene>
<keyword evidence="7" id="KW-1185">Reference proteome</keyword>
<dbReference type="InterPro" id="IPR050397">
    <property type="entry name" value="Env_Response_Regulators"/>
</dbReference>
<evidence type="ECO:0000313" key="7">
    <source>
        <dbReference type="Proteomes" id="UP000077868"/>
    </source>
</evidence>
<dbReference type="RefSeq" id="WP_068111804.1">
    <property type="nucleotide sequence ID" value="NZ_CP015079.1"/>
</dbReference>
<evidence type="ECO:0000256" key="2">
    <source>
        <dbReference type="ARBA" id="ARBA00023125"/>
    </source>
</evidence>
<dbReference type="InterPro" id="IPR014710">
    <property type="entry name" value="RmlC-like_jellyroll"/>
</dbReference>